<reference evidence="10 11" key="1">
    <citation type="submission" date="2019-04" db="EMBL/GenBank/DDBJ databases">
        <title>Microbes associate with the intestines of laboratory mice.</title>
        <authorList>
            <person name="Navarre W."/>
            <person name="Wong E."/>
            <person name="Huang K."/>
            <person name="Tropini C."/>
            <person name="Ng K."/>
            <person name="Yu B."/>
        </authorList>
    </citation>
    <scope>NUCLEOTIDE SEQUENCE [LARGE SCALE GENOMIC DNA]</scope>
    <source>
        <strain evidence="10 11">NM61_E11</strain>
    </source>
</reference>
<evidence type="ECO:0000259" key="9">
    <source>
        <dbReference type="PROSITE" id="PS50929"/>
    </source>
</evidence>
<gene>
    <name evidence="10" type="ORF">E5351_03475</name>
</gene>
<keyword evidence="4 10" id="KW-0067">ATP-binding</keyword>
<dbReference type="Pfam" id="PF00664">
    <property type="entry name" value="ABC_membrane"/>
    <property type="match status" value="1"/>
</dbReference>
<organism evidence="10 11">
    <name type="scientific">Lactobacillus intestinalis</name>
    <dbReference type="NCBI Taxonomy" id="151781"/>
    <lineage>
        <taxon>Bacteria</taxon>
        <taxon>Bacillati</taxon>
        <taxon>Bacillota</taxon>
        <taxon>Bacilli</taxon>
        <taxon>Lactobacillales</taxon>
        <taxon>Lactobacillaceae</taxon>
        <taxon>Lactobacillus</taxon>
    </lineage>
</organism>
<name>A0A4S2BQJ2_9LACO</name>
<evidence type="ECO:0000256" key="5">
    <source>
        <dbReference type="ARBA" id="ARBA00022989"/>
    </source>
</evidence>
<feature type="transmembrane region" description="Helical" evidence="7">
    <location>
        <begin position="260"/>
        <end position="281"/>
    </location>
</feature>
<dbReference type="InterPro" id="IPR011527">
    <property type="entry name" value="ABC1_TM_dom"/>
</dbReference>
<dbReference type="InterPro" id="IPR036640">
    <property type="entry name" value="ABC1_TM_sf"/>
</dbReference>
<dbReference type="RefSeq" id="WP_004039991.1">
    <property type="nucleotide sequence ID" value="NZ_AQFR02000003.1"/>
</dbReference>
<dbReference type="PROSITE" id="PS50893">
    <property type="entry name" value="ABC_TRANSPORTER_2"/>
    <property type="match status" value="1"/>
</dbReference>
<dbReference type="PANTHER" id="PTHR24221">
    <property type="entry name" value="ATP-BINDING CASSETTE SUB-FAMILY B"/>
    <property type="match status" value="1"/>
</dbReference>
<dbReference type="Gene3D" id="1.20.1560.10">
    <property type="entry name" value="ABC transporter type 1, transmembrane domain"/>
    <property type="match status" value="1"/>
</dbReference>
<comment type="caution">
    <text evidence="10">The sequence shown here is derived from an EMBL/GenBank/DDBJ whole genome shotgun (WGS) entry which is preliminary data.</text>
</comment>
<evidence type="ECO:0000256" key="2">
    <source>
        <dbReference type="ARBA" id="ARBA00022692"/>
    </source>
</evidence>
<feature type="transmembrane region" description="Helical" evidence="7">
    <location>
        <begin position="232"/>
        <end position="254"/>
    </location>
</feature>
<evidence type="ECO:0000313" key="10">
    <source>
        <dbReference type="EMBL" id="TGY16244.1"/>
    </source>
</evidence>
<protein>
    <submittedName>
        <fullName evidence="10">ABC transporter ATP-binding protein</fullName>
    </submittedName>
</protein>
<evidence type="ECO:0000256" key="4">
    <source>
        <dbReference type="ARBA" id="ARBA00022840"/>
    </source>
</evidence>
<evidence type="ECO:0000256" key="7">
    <source>
        <dbReference type="SAM" id="Phobius"/>
    </source>
</evidence>
<feature type="domain" description="ABC transmembrane type-1" evidence="9">
    <location>
        <begin position="11"/>
        <end position="289"/>
    </location>
</feature>
<feature type="domain" description="ABC transporter" evidence="8">
    <location>
        <begin position="318"/>
        <end position="524"/>
    </location>
</feature>
<dbReference type="SMART" id="SM00382">
    <property type="entry name" value="AAA"/>
    <property type="match status" value="1"/>
</dbReference>
<dbReference type="InterPro" id="IPR003439">
    <property type="entry name" value="ABC_transporter-like_ATP-bd"/>
</dbReference>
<dbReference type="PANTHER" id="PTHR24221:SF654">
    <property type="entry name" value="ATP-BINDING CASSETTE SUB-FAMILY B MEMBER 6"/>
    <property type="match status" value="1"/>
</dbReference>
<evidence type="ECO:0000313" key="11">
    <source>
        <dbReference type="Proteomes" id="UP000309117"/>
    </source>
</evidence>
<dbReference type="GO" id="GO:0034040">
    <property type="term" value="F:ATPase-coupled lipid transmembrane transporter activity"/>
    <property type="evidence" value="ECO:0007669"/>
    <property type="project" value="TreeGrafter"/>
</dbReference>
<dbReference type="PROSITE" id="PS50929">
    <property type="entry name" value="ABC_TM1F"/>
    <property type="match status" value="1"/>
</dbReference>
<accession>A0A4S2BQJ2</accession>
<evidence type="ECO:0000256" key="1">
    <source>
        <dbReference type="ARBA" id="ARBA00004651"/>
    </source>
</evidence>
<dbReference type="GO" id="GO:0005886">
    <property type="term" value="C:plasma membrane"/>
    <property type="evidence" value="ECO:0007669"/>
    <property type="project" value="UniProtKB-SubCell"/>
</dbReference>
<comment type="subcellular location">
    <subcellularLocation>
        <location evidence="1">Cell membrane</location>
        <topology evidence="1">Multi-pass membrane protein</topology>
    </subcellularLocation>
</comment>
<feature type="transmembrane region" description="Helical" evidence="7">
    <location>
        <begin position="12"/>
        <end position="30"/>
    </location>
</feature>
<dbReference type="Proteomes" id="UP000309117">
    <property type="component" value="Unassembled WGS sequence"/>
</dbReference>
<dbReference type="Pfam" id="PF00005">
    <property type="entry name" value="ABC_tran"/>
    <property type="match status" value="1"/>
</dbReference>
<proteinExistence type="predicted"/>
<keyword evidence="3" id="KW-0547">Nucleotide-binding</keyword>
<dbReference type="InterPro" id="IPR027417">
    <property type="entry name" value="P-loop_NTPase"/>
</dbReference>
<dbReference type="InterPro" id="IPR003593">
    <property type="entry name" value="AAA+_ATPase"/>
</dbReference>
<dbReference type="InterPro" id="IPR039421">
    <property type="entry name" value="Type_1_exporter"/>
</dbReference>
<evidence type="ECO:0000256" key="6">
    <source>
        <dbReference type="ARBA" id="ARBA00023136"/>
    </source>
</evidence>
<dbReference type="GO" id="GO:0140359">
    <property type="term" value="F:ABC-type transporter activity"/>
    <property type="evidence" value="ECO:0007669"/>
    <property type="project" value="InterPro"/>
</dbReference>
<keyword evidence="5 7" id="KW-1133">Transmembrane helix</keyword>
<evidence type="ECO:0000256" key="3">
    <source>
        <dbReference type="ARBA" id="ARBA00022741"/>
    </source>
</evidence>
<dbReference type="GO" id="GO:0005524">
    <property type="term" value="F:ATP binding"/>
    <property type="evidence" value="ECO:0007669"/>
    <property type="project" value="UniProtKB-KW"/>
</dbReference>
<keyword evidence="2 7" id="KW-0812">Transmembrane</keyword>
<dbReference type="GO" id="GO:0016887">
    <property type="term" value="F:ATP hydrolysis activity"/>
    <property type="evidence" value="ECO:0007669"/>
    <property type="project" value="InterPro"/>
</dbReference>
<keyword evidence="6 7" id="KW-0472">Membrane</keyword>
<dbReference type="EMBL" id="SRYV01000005">
    <property type="protein sequence ID" value="TGY16244.1"/>
    <property type="molecule type" value="Genomic_DNA"/>
</dbReference>
<dbReference type="SUPFAM" id="SSF90123">
    <property type="entry name" value="ABC transporter transmembrane region"/>
    <property type="match status" value="1"/>
</dbReference>
<dbReference type="SUPFAM" id="SSF52540">
    <property type="entry name" value="P-loop containing nucleoside triphosphate hydrolases"/>
    <property type="match status" value="1"/>
</dbReference>
<feature type="transmembrane region" description="Helical" evidence="7">
    <location>
        <begin position="50"/>
        <end position="68"/>
    </location>
</feature>
<dbReference type="Gene3D" id="3.40.50.300">
    <property type="entry name" value="P-loop containing nucleotide triphosphate hydrolases"/>
    <property type="match status" value="1"/>
</dbReference>
<dbReference type="AlphaFoldDB" id="A0A4S2BQJ2"/>
<sequence length="524" mass="59008">MLYKYSNHFKFVLMIIAGLLASSMTIVMAYMVQTLTNIATEKKWNQVGNFLLIVLTGYVLSFLASLVFNRLKTSAIKEVNTYLRIHIFKGMLNQSVEENTNSLGFLTSDFKLLETNRFNAQIEILMQGCTLLMALGYALVVNWLVTLLFLIGSFVPMLVSSLFQKAIQSASENWTKANSDYVNQTKNFLAGSQTLRLYGKQDNATKKNQIQVLKLESALRKMNLLDLDTGSWINLLASSITFLVPFLVGIYMVIKGLTTLGALFAIVQLANSFVNPILIILDDRNKLSTTKKIVEKTNTYLTLAEKKQNKKKEKVRDLTFTDISLKRKDKQFIEGLNLTIKVGSKQAIIGPSGMGKSTLLQFMMYGSFGKAEQILLNQKLKKAGTFTDLFAYASQAPVIFAESLWFNLTLGANIARDKVLEVCEKLDLISLVKEKGFEYYLGNNADQLSGGQLERIELARAILANRPILLLDEINASLDKKTSDEIHQYLLNSNLTFVEVIHHYNNDELSEYDGIIDLNDYRSN</sequence>
<evidence type="ECO:0000259" key="8">
    <source>
        <dbReference type="PROSITE" id="PS50893"/>
    </source>
</evidence>